<reference evidence="2" key="2">
    <citation type="journal article" name="Front. Microbiol.">
        <title>Degradative Capacity of Two Strains of Rhodonia placenta: From Phenotype to Genotype.</title>
        <authorList>
            <person name="Kolle M."/>
            <person name="Horta M.A.C."/>
            <person name="Nowrousian M."/>
            <person name="Ohm R.A."/>
            <person name="Benz J.P."/>
            <person name="Pilgard A."/>
        </authorList>
    </citation>
    <scope>NUCLEOTIDE SEQUENCE</scope>
    <source>
        <strain evidence="2">FPRL280</strain>
    </source>
</reference>
<reference evidence="2" key="1">
    <citation type="submission" date="2020-11" db="EMBL/GenBank/DDBJ databases">
        <authorList>
            <person name="Koelle M."/>
            <person name="Horta M.A.C."/>
            <person name="Nowrousian M."/>
            <person name="Ohm R.A."/>
            <person name="Benz P."/>
            <person name="Pilgard A."/>
        </authorList>
    </citation>
    <scope>NUCLEOTIDE SEQUENCE</scope>
    <source>
        <strain evidence="2">FPRL280</strain>
    </source>
</reference>
<evidence type="ECO:0000259" key="1">
    <source>
        <dbReference type="PROSITE" id="PS50181"/>
    </source>
</evidence>
<gene>
    <name evidence="2" type="ORF">IEO21_08452</name>
</gene>
<accession>A0A8H7TYP6</accession>
<dbReference type="CDD" id="cd09917">
    <property type="entry name" value="F-box_SF"/>
    <property type="match status" value="1"/>
</dbReference>
<evidence type="ECO:0000313" key="2">
    <source>
        <dbReference type="EMBL" id="KAF9806938.1"/>
    </source>
</evidence>
<dbReference type="InterPro" id="IPR001810">
    <property type="entry name" value="F-box_dom"/>
</dbReference>
<evidence type="ECO:0000313" key="3">
    <source>
        <dbReference type="Proteomes" id="UP000639403"/>
    </source>
</evidence>
<feature type="domain" description="F-box" evidence="1">
    <location>
        <begin position="1"/>
        <end position="48"/>
    </location>
</feature>
<protein>
    <recommendedName>
        <fullName evidence="1">F-box domain-containing protein</fullName>
    </recommendedName>
</protein>
<proteinExistence type="predicted"/>
<comment type="caution">
    <text evidence="2">The sequence shown here is derived from an EMBL/GenBank/DDBJ whole genome shotgun (WGS) entry which is preliminary data.</text>
</comment>
<dbReference type="AlphaFoldDB" id="A0A8H7TYP6"/>
<dbReference type="EMBL" id="JADOXO010000301">
    <property type="protein sequence ID" value="KAF9806938.1"/>
    <property type="molecule type" value="Genomic_DNA"/>
</dbReference>
<dbReference type="Proteomes" id="UP000639403">
    <property type="component" value="Unassembled WGS sequence"/>
</dbReference>
<dbReference type="PROSITE" id="PS50181">
    <property type="entry name" value="FBOX"/>
    <property type="match status" value="1"/>
</dbReference>
<sequence>MGFLRLPEEILEPTLLTLCLRDIYTCQRVCTLLNEVITTNVNIQYKLELEIAGMKDEPQNSLSTSEKLGKLKELQKIWLVPRFSNEFIVSCGRNPFQRIGDTVFQLIYSEPAPGMTSCIQAPSRLKSIKRRDWTETYGPFSFPPLHVEVDHEQDLLVAVEGRKIEGFFSVSGSAFLASVDVDSFGLRLERIQSIPANSESSAENDSVSCILQFPPLADGWEQRQSTVYTSCANVRSSKMVSPVPFSLADDSKTVHIYLEVGELNPLLPPSYYNIVALASGLATCLQRAHAMGRNTLRWEDWGPSATRMLPAEYMSPGVGWRFLMLEDPSDDFPVHFSVLDFNPMLVRRELHKVIQGLKAGSPGTSCINTKPTDIAVPSFAIPIRTCLPYLVSGLRVPKPFGAVEQTREEPLEDGVSVLDELQDGTWRVRFYTF</sequence>
<organism evidence="2 3">
    <name type="scientific">Rhodonia placenta</name>
    <dbReference type="NCBI Taxonomy" id="104341"/>
    <lineage>
        <taxon>Eukaryota</taxon>
        <taxon>Fungi</taxon>
        <taxon>Dikarya</taxon>
        <taxon>Basidiomycota</taxon>
        <taxon>Agaricomycotina</taxon>
        <taxon>Agaricomycetes</taxon>
        <taxon>Polyporales</taxon>
        <taxon>Adustoporiaceae</taxon>
        <taxon>Rhodonia</taxon>
    </lineage>
</organism>
<name>A0A8H7TYP6_9APHY</name>